<dbReference type="EMBL" id="JAJSOW010000101">
    <property type="protein sequence ID" value="KAI9182650.1"/>
    <property type="molecule type" value="Genomic_DNA"/>
</dbReference>
<evidence type="ECO:0000313" key="4">
    <source>
        <dbReference type="Proteomes" id="UP001064489"/>
    </source>
</evidence>
<feature type="domain" description="Coilin N-terminal" evidence="2">
    <location>
        <begin position="15"/>
        <end position="182"/>
    </location>
</feature>
<dbReference type="AlphaFoldDB" id="A0AAD5J6J9"/>
<feature type="compositionally biased region" description="Basic residues" evidence="1">
    <location>
        <begin position="199"/>
        <end position="211"/>
    </location>
</feature>
<feature type="compositionally biased region" description="Basic and acidic residues" evidence="1">
    <location>
        <begin position="212"/>
        <end position="227"/>
    </location>
</feature>
<dbReference type="PANTHER" id="PTHR15197:SF0">
    <property type="entry name" value="COILIN"/>
    <property type="match status" value="1"/>
</dbReference>
<feature type="region of interest" description="Disordered" evidence="1">
    <location>
        <begin position="199"/>
        <end position="227"/>
    </location>
</feature>
<dbReference type="GO" id="GO:0000387">
    <property type="term" value="P:spliceosomal snRNP assembly"/>
    <property type="evidence" value="ECO:0007669"/>
    <property type="project" value="TreeGrafter"/>
</dbReference>
<sequence length="341" mass="38988">MRVLEGEMEMEIDRVRLRVVFENHHILSKSQRKEGLTKSWFPFKPKLHKAISDLSAYLLHIFGLDHSCLHGLPLCVDGFALLPFESTCVLKDKDIVWKVGVSTEIDDLDNGLEIVKLLENVEFNKETGGYESEFEEDEHAESSDALDLEDTTVVDKVSKKMKASNSKKLQGLKRKKSKLASAKESLDLEDAENDVHVVKRGNSHRVHKKNYVKKDKSSDVYGEPEKSSYPEIDETNNFIMRKAKRTLMDKFIRCDLVRISRDHNSQADALAKLASTTDMKLLRTITVFRLPEASTIEDQEVGVLILEANEESWMTPVINYLRDGTLPLERNTTQRIRRQAS</sequence>
<protein>
    <recommendedName>
        <fullName evidence="2">Coilin N-terminal domain-containing protein</fullName>
    </recommendedName>
</protein>
<evidence type="ECO:0000313" key="3">
    <source>
        <dbReference type="EMBL" id="KAI9182650.1"/>
    </source>
</evidence>
<evidence type="ECO:0000259" key="2">
    <source>
        <dbReference type="Pfam" id="PF15862"/>
    </source>
</evidence>
<dbReference type="InterPro" id="IPR024822">
    <property type="entry name" value="Coilin"/>
</dbReference>
<dbReference type="GO" id="GO:0030620">
    <property type="term" value="F:U2 snRNA binding"/>
    <property type="evidence" value="ECO:0007669"/>
    <property type="project" value="TreeGrafter"/>
</dbReference>
<name>A0AAD5J6J9_ACENE</name>
<keyword evidence="4" id="KW-1185">Reference proteome</keyword>
<organism evidence="3 4">
    <name type="scientific">Acer negundo</name>
    <name type="common">Box elder</name>
    <dbReference type="NCBI Taxonomy" id="4023"/>
    <lineage>
        <taxon>Eukaryota</taxon>
        <taxon>Viridiplantae</taxon>
        <taxon>Streptophyta</taxon>
        <taxon>Embryophyta</taxon>
        <taxon>Tracheophyta</taxon>
        <taxon>Spermatophyta</taxon>
        <taxon>Magnoliopsida</taxon>
        <taxon>eudicotyledons</taxon>
        <taxon>Gunneridae</taxon>
        <taxon>Pentapetalae</taxon>
        <taxon>rosids</taxon>
        <taxon>malvids</taxon>
        <taxon>Sapindales</taxon>
        <taxon>Sapindaceae</taxon>
        <taxon>Hippocastanoideae</taxon>
        <taxon>Acereae</taxon>
        <taxon>Acer</taxon>
    </lineage>
</organism>
<dbReference type="GO" id="GO:0015030">
    <property type="term" value="C:Cajal body"/>
    <property type="evidence" value="ECO:0007669"/>
    <property type="project" value="TreeGrafter"/>
</dbReference>
<dbReference type="Pfam" id="PF15862">
    <property type="entry name" value="Coilin_N"/>
    <property type="match status" value="1"/>
</dbReference>
<evidence type="ECO:0000256" key="1">
    <source>
        <dbReference type="SAM" id="MobiDB-lite"/>
    </source>
</evidence>
<dbReference type="GO" id="GO:0030619">
    <property type="term" value="F:U1 snRNA binding"/>
    <property type="evidence" value="ECO:0007669"/>
    <property type="project" value="TreeGrafter"/>
</dbReference>
<dbReference type="Proteomes" id="UP001064489">
    <property type="component" value="Chromosome 4"/>
</dbReference>
<dbReference type="InterPro" id="IPR031722">
    <property type="entry name" value="Coilin_N"/>
</dbReference>
<proteinExistence type="predicted"/>
<gene>
    <name evidence="3" type="ORF">LWI28_027520</name>
</gene>
<dbReference type="PANTHER" id="PTHR15197">
    <property type="entry name" value="COILIN P80"/>
    <property type="match status" value="1"/>
</dbReference>
<accession>A0AAD5J6J9</accession>
<comment type="caution">
    <text evidence="3">The sequence shown here is derived from an EMBL/GenBank/DDBJ whole genome shotgun (WGS) entry which is preliminary data.</text>
</comment>
<reference evidence="3" key="2">
    <citation type="submission" date="2023-02" db="EMBL/GenBank/DDBJ databases">
        <authorList>
            <person name="Swenson N.G."/>
            <person name="Wegrzyn J.L."/>
            <person name="Mcevoy S.L."/>
        </authorList>
    </citation>
    <scope>NUCLEOTIDE SEQUENCE</scope>
    <source>
        <strain evidence="3">91603</strain>
        <tissue evidence="3">Leaf</tissue>
    </source>
</reference>
<reference evidence="3" key="1">
    <citation type="journal article" date="2022" name="Plant J.">
        <title>Strategies of tolerance reflected in two North American maple genomes.</title>
        <authorList>
            <person name="McEvoy S.L."/>
            <person name="Sezen U.U."/>
            <person name="Trouern-Trend A."/>
            <person name="McMahon S.M."/>
            <person name="Schaberg P.G."/>
            <person name="Yang J."/>
            <person name="Wegrzyn J.L."/>
            <person name="Swenson N.G."/>
        </authorList>
    </citation>
    <scope>NUCLEOTIDE SEQUENCE</scope>
    <source>
        <strain evidence="3">91603</strain>
    </source>
</reference>